<sequence>MSLRILCHGTTQRLISDRFQHSTSTVHYWFKNVLRALKAFALSVVKTVDRGEVQPEIRANSRWYPFFKNCISAIYGTDVAAWAPSSKQKSFRGRKVVLITQNAMAICSHE</sequence>
<evidence type="ECO:0000259" key="1">
    <source>
        <dbReference type="Pfam" id="PF26138"/>
    </source>
</evidence>
<dbReference type="Proteomes" id="UP000235145">
    <property type="component" value="Unassembled WGS sequence"/>
</dbReference>
<dbReference type="PANTHER" id="PTHR22930">
    <property type="match status" value="1"/>
</dbReference>
<keyword evidence="3" id="KW-1185">Reference proteome</keyword>
<dbReference type="AlphaFoldDB" id="A0A9R1UQZ1"/>
<reference evidence="2 3" key="1">
    <citation type="journal article" date="2017" name="Nat. Commun.">
        <title>Genome assembly with in vitro proximity ligation data and whole-genome triplication in lettuce.</title>
        <authorList>
            <person name="Reyes-Chin-Wo S."/>
            <person name="Wang Z."/>
            <person name="Yang X."/>
            <person name="Kozik A."/>
            <person name="Arikit S."/>
            <person name="Song C."/>
            <person name="Xia L."/>
            <person name="Froenicke L."/>
            <person name="Lavelle D.O."/>
            <person name="Truco M.J."/>
            <person name="Xia R."/>
            <person name="Zhu S."/>
            <person name="Xu C."/>
            <person name="Xu H."/>
            <person name="Xu X."/>
            <person name="Cox K."/>
            <person name="Korf I."/>
            <person name="Meyers B.C."/>
            <person name="Michelmore R.W."/>
        </authorList>
    </citation>
    <scope>NUCLEOTIDE SEQUENCE [LARGE SCALE GENOMIC DNA]</scope>
    <source>
        <strain evidence="3">cv. Salinas</strain>
        <tissue evidence="2">Seedlings</tissue>
    </source>
</reference>
<dbReference type="InterPro" id="IPR045249">
    <property type="entry name" value="HARBI1-like"/>
</dbReference>
<name>A0A9R1UQZ1_LACSA</name>
<dbReference type="EMBL" id="NBSK02000008">
    <property type="protein sequence ID" value="KAJ0191340.1"/>
    <property type="molecule type" value="Genomic_DNA"/>
</dbReference>
<feature type="domain" description="DUF8040" evidence="1">
    <location>
        <begin position="1"/>
        <end position="37"/>
    </location>
</feature>
<organism evidence="2 3">
    <name type="scientific">Lactuca sativa</name>
    <name type="common">Garden lettuce</name>
    <dbReference type="NCBI Taxonomy" id="4236"/>
    <lineage>
        <taxon>Eukaryota</taxon>
        <taxon>Viridiplantae</taxon>
        <taxon>Streptophyta</taxon>
        <taxon>Embryophyta</taxon>
        <taxon>Tracheophyta</taxon>
        <taxon>Spermatophyta</taxon>
        <taxon>Magnoliopsida</taxon>
        <taxon>eudicotyledons</taxon>
        <taxon>Gunneridae</taxon>
        <taxon>Pentapetalae</taxon>
        <taxon>asterids</taxon>
        <taxon>campanulids</taxon>
        <taxon>Asterales</taxon>
        <taxon>Asteraceae</taxon>
        <taxon>Cichorioideae</taxon>
        <taxon>Cichorieae</taxon>
        <taxon>Lactucinae</taxon>
        <taxon>Lactuca</taxon>
    </lineage>
</organism>
<dbReference type="Pfam" id="PF26138">
    <property type="entry name" value="DUF8040"/>
    <property type="match status" value="1"/>
</dbReference>
<protein>
    <recommendedName>
        <fullName evidence="1">DUF8040 domain-containing protein</fullName>
    </recommendedName>
</protein>
<accession>A0A9R1UQZ1</accession>
<dbReference type="InterPro" id="IPR058353">
    <property type="entry name" value="DUF8040"/>
</dbReference>
<proteinExistence type="predicted"/>
<gene>
    <name evidence="2" type="ORF">LSAT_V11C800414820</name>
</gene>
<evidence type="ECO:0000313" key="2">
    <source>
        <dbReference type="EMBL" id="KAJ0191340.1"/>
    </source>
</evidence>
<dbReference type="PANTHER" id="PTHR22930:SF285">
    <property type="entry name" value="PROTEIN ALP1-LIKE"/>
    <property type="match status" value="1"/>
</dbReference>
<comment type="caution">
    <text evidence="2">The sequence shown here is derived from an EMBL/GenBank/DDBJ whole genome shotgun (WGS) entry which is preliminary data.</text>
</comment>
<evidence type="ECO:0000313" key="3">
    <source>
        <dbReference type="Proteomes" id="UP000235145"/>
    </source>
</evidence>